<name>A0ABU5MV00_9BACT</name>
<dbReference type="PANTHER" id="PTHR36447:SF2">
    <property type="entry name" value="BETA-GALACTOSIDASE YESZ"/>
    <property type="match status" value="1"/>
</dbReference>
<evidence type="ECO:0000256" key="1">
    <source>
        <dbReference type="SAM" id="SignalP"/>
    </source>
</evidence>
<evidence type="ECO:0000313" key="2">
    <source>
        <dbReference type="EMBL" id="MDZ8117776.1"/>
    </source>
</evidence>
<dbReference type="PANTHER" id="PTHR36447">
    <property type="entry name" value="BETA-GALACTOSIDASE GANA"/>
    <property type="match status" value="1"/>
</dbReference>
<proteinExistence type="predicted"/>
<dbReference type="InterPro" id="IPR029062">
    <property type="entry name" value="Class_I_gatase-like"/>
</dbReference>
<dbReference type="InterPro" id="IPR003476">
    <property type="entry name" value="Glyco_hydro_42"/>
</dbReference>
<dbReference type="SUPFAM" id="SSF51445">
    <property type="entry name" value="(Trans)glycosidases"/>
    <property type="match status" value="1"/>
</dbReference>
<evidence type="ECO:0000313" key="3">
    <source>
        <dbReference type="Proteomes" id="UP001290861"/>
    </source>
</evidence>
<dbReference type="Gene3D" id="3.20.20.80">
    <property type="entry name" value="Glycosidases"/>
    <property type="match status" value="1"/>
</dbReference>
<feature type="signal peptide" evidence="1">
    <location>
        <begin position="1"/>
        <end position="23"/>
    </location>
</feature>
<gene>
    <name evidence="2" type="ORF">P9H32_03990</name>
</gene>
<dbReference type="InterPro" id="IPR017853">
    <property type="entry name" value="GH"/>
</dbReference>
<reference evidence="2 3" key="1">
    <citation type="journal article" date="2024" name="Appl. Environ. Microbiol.">
        <title>Pontiella agarivorans sp. nov., a novel marine anaerobic bacterium capable of degrading macroalgal polysaccharides and fixing nitrogen.</title>
        <authorList>
            <person name="Liu N."/>
            <person name="Kivenson V."/>
            <person name="Peng X."/>
            <person name="Cui Z."/>
            <person name="Lankiewicz T.S."/>
            <person name="Gosselin K.M."/>
            <person name="English C.J."/>
            <person name="Blair E.M."/>
            <person name="O'Malley M.A."/>
            <person name="Valentine D.L."/>
        </authorList>
    </citation>
    <scope>NUCLEOTIDE SEQUENCE [LARGE SCALE GENOMIC DNA]</scope>
    <source>
        <strain evidence="2 3">NLcol2</strain>
    </source>
</reference>
<keyword evidence="3" id="KW-1185">Reference proteome</keyword>
<feature type="chain" id="PRO_5045765101" description="Beta-galactosidase" evidence="1">
    <location>
        <begin position="24"/>
        <end position="796"/>
    </location>
</feature>
<protein>
    <recommendedName>
        <fullName evidence="4">Beta-galactosidase</fullName>
    </recommendedName>
</protein>
<dbReference type="Gene3D" id="3.40.50.880">
    <property type="match status" value="1"/>
</dbReference>
<sequence length="796" mass="90746">MKKTTLHGLALACIFALSTAAGSGQKVSLKEQALVKIGELETLMDQARAKELCVAREETVVWFSKEFIKFADWDEAHKEANEYLFGVYHQPFKSRKKELAEQLPDFERQKVIELLDKGIATLNSVIRGEIVRCPVKRVDWENIDVAEDVLLSNGKPIFLYDYFSKSVGRPLTDKQVYNDHLGAIFHGGENLYPVDHDRAINSFLLKEDGSWDEELLKEITGISDTNVGFLLFWNGGIPEWVLEKEPEADKGRSLFTGYDIDNPLVREVWGKIARKSGELTRGKKVTQLGYILSNEPHWYAAKEHWTQRYKEMNSISSYTKANFKVWLKENYNGDIGKLNALWKTGFQSFDEISYPFPLPRSLRGSPLWYDFCRFNMDRVTDWFTYIQNELRKGNPEADTSIKLQPNLFSENYRSHGIDVEALTELTSMIGDDAKTKWIRNLNAKQPEPWEAHYAYFWEELSMTYDFLESVAPNKIHFNSENHFLSASWVRELDMPEEYVRNVYWLATIQGMDANLAWWWARDPDGSPENRMEGELNFFDPALAGSYAASANQQPHVVNEVTQVMYDLNSVSEEIMAIRRQRRPVRLFYSETSAINKHRHMSEQFELYEQLFFEGFPLGYMTEKMLSKQDHSQWDTVVVYKTPFVTDSEFAALQQYLDGGGTVIVDALSLGKNQYGQPRAEKLSAGKGRLVMLPKSATVEQIQQKVLALSPGTKLPVVVSEDNGSTHKGCTWRVVKNPNGEGYLVNILNLGKHTAELQLKDLNGKPVDAGDVLTGKSMGSAFSLEPNGVLLLDVAAQ</sequence>
<organism evidence="2 3">
    <name type="scientific">Pontiella agarivorans</name>
    <dbReference type="NCBI Taxonomy" id="3038953"/>
    <lineage>
        <taxon>Bacteria</taxon>
        <taxon>Pseudomonadati</taxon>
        <taxon>Kiritimatiellota</taxon>
        <taxon>Kiritimatiellia</taxon>
        <taxon>Kiritimatiellales</taxon>
        <taxon>Pontiellaceae</taxon>
        <taxon>Pontiella</taxon>
    </lineage>
</organism>
<evidence type="ECO:0008006" key="4">
    <source>
        <dbReference type="Google" id="ProtNLM"/>
    </source>
</evidence>
<comment type="caution">
    <text evidence="2">The sequence shown here is derived from an EMBL/GenBank/DDBJ whole genome shotgun (WGS) entry which is preliminary data.</text>
</comment>
<dbReference type="CDD" id="cd03143">
    <property type="entry name" value="A4_beta-galactosidase_middle_domain"/>
    <property type="match status" value="1"/>
</dbReference>
<dbReference type="RefSeq" id="WP_322607579.1">
    <property type="nucleotide sequence ID" value="NZ_JARVCO010000004.1"/>
</dbReference>
<dbReference type="EMBL" id="JARVCO010000004">
    <property type="protein sequence ID" value="MDZ8117776.1"/>
    <property type="molecule type" value="Genomic_DNA"/>
</dbReference>
<accession>A0ABU5MV00</accession>
<keyword evidence="1" id="KW-0732">Signal</keyword>
<dbReference type="Proteomes" id="UP001290861">
    <property type="component" value="Unassembled WGS sequence"/>
</dbReference>